<dbReference type="NCBIfam" id="TIGR00482">
    <property type="entry name" value="nicotinate (nicotinamide) nucleotide adenylyltransferase"/>
    <property type="match status" value="1"/>
</dbReference>
<dbReference type="GO" id="GO:0016779">
    <property type="term" value="F:nucleotidyltransferase activity"/>
    <property type="evidence" value="ECO:0007669"/>
    <property type="project" value="UniProtKB-KW"/>
</dbReference>
<dbReference type="Pfam" id="PF01467">
    <property type="entry name" value="CTP_transf_like"/>
    <property type="match status" value="1"/>
</dbReference>
<comment type="function">
    <text evidence="1 11">Catalyzes the reversible adenylation of nicotinate mononucleotide (NaMN) to nicotinic acid adenine dinucleotide (NaAD).</text>
</comment>
<dbReference type="PANTHER" id="PTHR39321:SF3">
    <property type="entry name" value="PHOSPHOPANTETHEINE ADENYLYLTRANSFERASE"/>
    <property type="match status" value="1"/>
</dbReference>
<keyword evidence="9 11" id="KW-0520">NAD</keyword>
<evidence type="ECO:0000256" key="6">
    <source>
        <dbReference type="ARBA" id="ARBA00022695"/>
    </source>
</evidence>
<evidence type="ECO:0000256" key="8">
    <source>
        <dbReference type="ARBA" id="ARBA00022840"/>
    </source>
</evidence>
<dbReference type="NCBIfam" id="TIGR00125">
    <property type="entry name" value="cyt_tran_rel"/>
    <property type="match status" value="1"/>
</dbReference>
<feature type="domain" description="Cytidyltransferase-like" evidence="12">
    <location>
        <begin position="8"/>
        <end position="168"/>
    </location>
</feature>
<evidence type="ECO:0000313" key="13">
    <source>
        <dbReference type="EMBL" id="MCW9711912.1"/>
    </source>
</evidence>
<evidence type="ECO:0000256" key="10">
    <source>
        <dbReference type="ARBA" id="ARBA00048721"/>
    </source>
</evidence>
<keyword evidence="8 11" id="KW-0067">ATP-binding</keyword>
<sequence length="195" mass="23018">MSETAVGIFGGSFDPIHRGHISIAESFLNASHISELWVMLTPESPHKQREEKTSYNLRFEMLQLAFADVKNAKVSNFEQQLRPPYYTVKTLRELKKTFKNKRFFLCMGEDSLIDFESWHQWEEILKYCELLVARRPSYDVKKLNNKIRENTNFVSHEPMDISSTEIRKKVRKGEKIDGLVPTRVEEFILDRKLYK</sequence>
<evidence type="ECO:0000256" key="11">
    <source>
        <dbReference type="HAMAP-Rule" id="MF_00244"/>
    </source>
</evidence>
<dbReference type="CDD" id="cd02165">
    <property type="entry name" value="NMNAT"/>
    <property type="match status" value="1"/>
</dbReference>
<evidence type="ECO:0000259" key="12">
    <source>
        <dbReference type="Pfam" id="PF01467"/>
    </source>
</evidence>
<proteinExistence type="inferred from homology"/>
<name>A0ABT3PVL6_9BACT</name>
<evidence type="ECO:0000256" key="4">
    <source>
        <dbReference type="ARBA" id="ARBA00022642"/>
    </source>
</evidence>
<keyword evidence="6 11" id="KW-0548">Nucleotidyltransferase</keyword>
<dbReference type="HAMAP" id="MF_00244">
    <property type="entry name" value="NaMN_adenylyltr"/>
    <property type="match status" value="1"/>
</dbReference>
<evidence type="ECO:0000256" key="5">
    <source>
        <dbReference type="ARBA" id="ARBA00022679"/>
    </source>
</evidence>
<dbReference type="SUPFAM" id="SSF52374">
    <property type="entry name" value="Nucleotidylyl transferase"/>
    <property type="match status" value="1"/>
</dbReference>
<evidence type="ECO:0000256" key="7">
    <source>
        <dbReference type="ARBA" id="ARBA00022741"/>
    </source>
</evidence>
<evidence type="ECO:0000256" key="2">
    <source>
        <dbReference type="ARBA" id="ARBA00005019"/>
    </source>
</evidence>
<accession>A0ABT3PVL6</accession>
<dbReference type="EC" id="2.7.7.18" evidence="11"/>
<evidence type="ECO:0000256" key="1">
    <source>
        <dbReference type="ARBA" id="ARBA00002324"/>
    </source>
</evidence>
<comment type="pathway">
    <text evidence="2 11">Cofactor biosynthesis; NAD(+) biosynthesis; deamido-NAD(+) from nicotinate D-ribonucleotide: step 1/1.</text>
</comment>
<dbReference type="InterPro" id="IPR014729">
    <property type="entry name" value="Rossmann-like_a/b/a_fold"/>
</dbReference>
<dbReference type="EMBL" id="JAJNDC010000001">
    <property type="protein sequence ID" value="MCW9711912.1"/>
    <property type="molecule type" value="Genomic_DNA"/>
</dbReference>
<gene>
    <name evidence="11 13" type="primary">nadD</name>
    <name evidence="13" type="ORF">LQ318_03250</name>
</gene>
<dbReference type="NCBIfam" id="NF000840">
    <property type="entry name" value="PRK00071.1-3"/>
    <property type="match status" value="1"/>
</dbReference>
<evidence type="ECO:0000313" key="14">
    <source>
        <dbReference type="Proteomes" id="UP001207337"/>
    </source>
</evidence>
<protein>
    <recommendedName>
        <fullName evidence="11">Probable nicotinate-nucleotide adenylyltransferase</fullName>
        <ecNumber evidence="11">2.7.7.18</ecNumber>
    </recommendedName>
    <alternativeName>
        <fullName evidence="11">Deamido-NAD(+) diphosphorylase</fullName>
    </alternativeName>
    <alternativeName>
        <fullName evidence="11">Deamido-NAD(+) pyrophosphorylase</fullName>
    </alternativeName>
    <alternativeName>
        <fullName evidence="11">Nicotinate mononucleotide adenylyltransferase</fullName>
        <shortName evidence="11">NaMN adenylyltransferase</shortName>
    </alternativeName>
</protein>
<evidence type="ECO:0000256" key="9">
    <source>
        <dbReference type="ARBA" id="ARBA00023027"/>
    </source>
</evidence>
<keyword evidence="4 11" id="KW-0662">Pyridine nucleotide biosynthesis</keyword>
<comment type="caution">
    <text evidence="13">The sequence shown here is derived from an EMBL/GenBank/DDBJ whole genome shotgun (WGS) entry which is preliminary data.</text>
</comment>
<dbReference type="InterPro" id="IPR004821">
    <property type="entry name" value="Cyt_trans-like"/>
</dbReference>
<keyword evidence="14" id="KW-1185">Reference proteome</keyword>
<dbReference type="RefSeq" id="WP_265787482.1">
    <property type="nucleotide sequence ID" value="NZ_BAABRS010000001.1"/>
</dbReference>
<dbReference type="Proteomes" id="UP001207337">
    <property type="component" value="Unassembled WGS sequence"/>
</dbReference>
<reference evidence="13 14" key="1">
    <citation type="submission" date="2021-11" db="EMBL/GenBank/DDBJ databases">
        <title>Aliifidinibius sp. nov., a new bacterium isolated from saline soil.</title>
        <authorList>
            <person name="Galisteo C."/>
            <person name="De La Haba R."/>
            <person name="Sanchez-Porro C."/>
            <person name="Ventosa A."/>
        </authorList>
    </citation>
    <scope>NUCLEOTIDE SEQUENCE [LARGE SCALE GENOMIC DNA]</scope>
    <source>
        <strain evidence="13 14">KACC 190600</strain>
    </source>
</reference>
<dbReference type="PANTHER" id="PTHR39321">
    <property type="entry name" value="NICOTINATE-NUCLEOTIDE ADENYLYLTRANSFERASE-RELATED"/>
    <property type="match status" value="1"/>
</dbReference>
<comment type="similarity">
    <text evidence="3 11">Belongs to the NadD family.</text>
</comment>
<dbReference type="InterPro" id="IPR005248">
    <property type="entry name" value="NadD/NMNAT"/>
</dbReference>
<comment type="catalytic activity">
    <reaction evidence="10 11">
        <text>nicotinate beta-D-ribonucleotide + ATP + H(+) = deamido-NAD(+) + diphosphate</text>
        <dbReference type="Rhea" id="RHEA:22860"/>
        <dbReference type="ChEBI" id="CHEBI:15378"/>
        <dbReference type="ChEBI" id="CHEBI:30616"/>
        <dbReference type="ChEBI" id="CHEBI:33019"/>
        <dbReference type="ChEBI" id="CHEBI:57502"/>
        <dbReference type="ChEBI" id="CHEBI:58437"/>
        <dbReference type="EC" id="2.7.7.18"/>
    </reaction>
</comment>
<keyword evidence="5 11" id="KW-0808">Transferase</keyword>
<keyword evidence="7 11" id="KW-0547">Nucleotide-binding</keyword>
<evidence type="ECO:0000256" key="3">
    <source>
        <dbReference type="ARBA" id="ARBA00009014"/>
    </source>
</evidence>
<organism evidence="13 14">
    <name type="scientific">Fodinibius salicampi</name>
    <dbReference type="NCBI Taxonomy" id="1920655"/>
    <lineage>
        <taxon>Bacteria</taxon>
        <taxon>Pseudomonadati</taxon>
        <taxon>Balneolota</taxon>
        <taxon>Balneolia</taxon>
        <taxon>Balneolales</taxon>
        <taxon>Balneolaceae</taxon>
        <taxon>Fodinibius</taxon>
    </lineage>
</organism>
<dbReference type="Gene3D" id="3.40.50.620">
    <property type="entry name" value="HUPs"/>
    <property type="match status" value="1"/>
</dbReference>